<sequence length="241" mass="27027">MAKAMPDQKSGDAATAAANPLEFHVYGPRNLSSISWKDLLSSSWKNANYRRMVIACFIQGAYLLELDRQEKRDERTGLAPQWWRPFKYKLAQVLVDERDGSIYGAVLEWDHQAALSDYIPFRPTRAPAAVVPLRGTLLRAPTFRRDVVDDLRFLAWDSLKGSVRFAGALAGLRDAARRFGVGAGLDSRVYHASPQTCITAHYIDASFILKKKVISLKLMKYPHTNVAIGTLSMCLVEWGIK</sequence>
<evidence type="ECO:0000313" key="1">
    <source>
        <dbReference type="EnsemblPlants" id="EMT24203"/>
    </source>
</evidence>
<accession>M8BQW3</accession>
<proteinExistence type="predicted"/>
<dbReference type="AlphaFoldDB" id="M8BQW3"/>
<reference evidence="1" key="1">
    <citation type="submission" date="2015-06" db="UniProtKB">
        <authorList>
            <consortium name="EnsemblPlants"/>
        </authorList>
    </citation>
    <scope>IDENTIFICATION</scope>
</reference>
<dbReference type="PANTHER" id="PTHR31479:SF23">
    <property type="entry name" value="FUNGAL LIPASE-LIKE DOMAIN-CONTAINING PROTEIN"/>
    <property type="match status" value="1"/>
</dbReference>
<name>M8BQW3_AEGTA</name>
<organism evidence="1">
    <name type="scientific">Aegilops tauschii</name>
    <name type="common">Tausch's goatgrass</name>
    <name type="synonym">Aegilops squarrosa</name>
    <dbReference type="NCBI Taxonomy" id="37682"/>
    <lineage>
        <taxon>Eukaryota</taxon>
        <taxon>Viridiplantae</taxon>
        <taxon>Streptophyta</taxon>
        <taxon>Embryophyta</taxon>
        <taxon>Tracheophyta</taxon>
        <taxon>Spermatophyta</taxon>
        <taxon>Magnoliopsida</taxon>
        <taxon>Liliopsida</taxon>
        <taxon>Poales</taxon>
        <taxon>Poaceae</taxon>
        <taxon>BOP clade</taxon>
        <taxon>Pooideae</taxon>
        <taxon>Triticodae</taxon>
        <taxon>Triticeae</taxon>
        <taxon>Triticinae</taxon>
        <taxon>Aegilops</taxon>
    </lineage>
</organism>
<dbReference type="EnsemblPlants" id="EMT24203">
    <property type="protein sequence ID" value="EMT24203"/>
    <property type="gene ID" value="F775_05072"/>
</dbReference>
<protein>
    <submittedName>
        <fullName evidence="1">Uncharacterized protein</fullName>
    </submittedName>
</protein>
<dbReference type="PANTHER" id="PTHR31479">
    <property type="entry name" value="ALPHA/BETA-HYDROLASES SUPERFAMILY PROTEIN"/>
    <property type="match status" value="1"/>
</dbReference>